<organism evidence="7 8">
    <name type="scientific">Trichococcus palustris</name>
    <dbReference type="NCBI Taxonomy" id="140314"/>
    <lineage>
        <taxon>Bacteria</taxon>
        <taxon>Bacillati</taxon>
        <taxon>Bacillota</taxon>
        <taxon>Bacilli</taxon>
        <taxon>Lactobacillales</taxon>
        <taxon>Carnobacteriaceae</taxon>
        <taxon>Trichococcus</taxon>
    </lineage>
</organism>
<feature type="domain" description="Glycoside hydrolase family 3 N-terminal" evidence="6">
    <location>
        <begin position="32"/>
        <end position="363"/>
    </location>
</feature>
<dbReference type="InterPro" id="IPR036881">
    <property type="entry name" value="Glyco_hydro_3_C_sf"/>
</dbReference>
<dbReference type="EC" id="3.2.1.52" evidence="3"/>
<evidence type="ECO:0000256" key="3">
    <source>
        <dbReference type="ARBA" id="ARBA00012663"/>
    </source>
</evidence>
<protein>
    <recommendedName>
        <fullName evidence="3">beta-N-acetylhexosaminidase</fullName>
        <ecNumber evidence="3">3.2.1.52</ecNumber>
    </recommendedName>
</protein>
<evidence type="ECO:0000259" key="6">
    <source>
        <dbReference type="Pfam" id="PF00933"/>
    </source>
</evidence>
<evidence type="ECO:0000313" key="7">
    <source>
        <dbReference type="EMBL" id="CZQ92973.1"/>
    </source>
</evidence>
<keyword evidence="5" id="KW-0326">Glycosidase</keyword>
<dbReference type="AlphaFoldDB" id="A0A143YLN8"/>
<sequence>MPKLVDLKAKPYNLADEQIKWVNDTIDGMTDEEKVGQLFTNLFFFGNDAFSGNDFTNQEIIEKFHIGGARYHGNSKEDIQDLLNDLQSTSKIPLLVAANCDAGGNGACGEGTYIASGAQCEASGDPQVAYHAGLVSAREEKALGVNVNFDPCVDILYNWRNTIVNTRAYGTDAETVIKYTNAYLDGLTAENGENMKDGVIQCIKHFPGDGTEERDQHLVLGINELSPEEWRASFGKVYQNHIDRGVEMIMAGHIAVPALQKELNPSLEDKDIMPATLAEELIQDELKGELGFNGLVITDATHMLGMTSAMRREEYVPKAIAAGCDMFLFFNNIEEDFGFMLKGYQNGVITEERLTDALRRILGLKAKLHLPEKQANGTLLRTREDLNVIACEEHLQWRAEAADKGISLIKDTQNNLPINSVDHKRIRLYMLEGEKGGITDNGSKAQQLFVDELTKRGYEVTINEPGSRVKGATLKYRDEVDFALEVADIAGYGAQNNYRIQWSTAMANECPWFVWEVPHAFVSLNFTTHLHDATMVKTFINAYHNNEETIKQVIDKLEGKSEFKGGHNELVWTDKWQAKL</sequence>
<dbReference type="EMBL" id="FJNE01000004">
    <property type="protein sequence ID" value="CZQ92973.1"/>
    <property type="molecule type" value="Genomic_DNA"/>
</dbReference>
<dbReference type="InterPro" id="IPR001764">
    <property type="entry name" value="Glyco_hydro_3_N"/>
</dbReference>
<name>A0A143YLN8_9LACT</name>
<evidence type="ECO:0000256" key="2">
    <source>
        <dbReference type="ARBA" id="ARBA00005336"/>
    </source>
</evidence>
<dbReference type="SUPFAM" id="SSF51445">
    <property type="entry name" value="(Trans)glycosidases"/>
    <property type="match status" value="1"/>
</dbReference>
<evidence type="ECO:0000256" key="4">
    <source>
        <dbReference type="ARBA" id="ARBA00022801"/>
    </source>
</evidence>
<keyword evidence="4" id="KW-0378">Hydrolase</keyword>
<dbReference type="RefSeq" id="WP_087033152.1">
    <property type="nucleotide sequence ID" value="NZ_FJNE01000004.1"/>
</dbReference>
<dbReference type="InterPro" id="IPR036962">
    <property type="entry name" value="Glyco_hydro_3_N_sf"/>
</dbReference>
<dbReference type="PANTHER" id="PTHR30480">
    <property type="entry name" value="BETA-HEXOSAMINIDASE-RELATED"/>
    <property type="match status" value="1"/>
</dbReference>
<proteinExistence type="inferred from homology"/>
<keyword evidence="8" id="KW-1185">Reference proteome</keyword>
<evidence type="ECO:0000256" key="5">
    <source>
        <dbReference type="ARBA" id="ARBA00023295"/>
    </source>
</evidence>
<dbReference type="Gene3D" id="3.40.50.1700">
    <property type="entry name" value="Glycoside hydrolase family 3 C-terminal domain"/>
    <property type="match status" value="1"/>
</dbReference>
<dbReference type="InterPro" id="IPR017853">
    <property type="entry name" value="GH"/>
</dbReference>
<dbReference type="Pfam" id="PF00933">
    <property type="entry name" value="Glyco_hydro_3"/>
    <property type="match status" value="1"/>
</dbReference>
<evidence type="ECO:0000313" key="8">
    <source>
        <dbReference type="Proteomes" id="UP000242754"/>
    </source>
</evidence>
<dbReference type="GO" id="GO:0004563">
    <property type="term" value="F:beta-N-acetylhexosaminidase activity"/>
    <property type="evidence" value="ECO:0007669"/>
    <property type="project" value="UniProtKB-EC"/>
</dbReference>
<reference evidence="7 8" key="1">
    <citation type="submission" date="2016-02" db="EMBL/GenBank/DDBJ databases">
        <authorList>
            <person name="Wen L."/>
            <person name="He K."/>
            <person name="Yang H."/>
        </authorList>
    </citation>
    <scope>NUCLEOTIDE SEQUENCE [LARGE SCALE GENOMIC DNA]</scope>
    <source>
        <strain evidence="7">Trichococcus palustris</strain>
    </source>
</reference>
<accession>A0A143YLN8</accession>
<dbReference type="Gene3D" id="3.20.20.300">
    <property type="entry name" value="Glycoside hydrolase, family 3, N-terminal domain"/>
    <property type="match status" value="1"/>
</dbReference>
<dbReference type="OrthoDB" id="9805821at2"/>
<dbReference type="Proteomes" id="UP000242754">
    <property type="component" value="Unassembled WGS sequence"/>
</dbReference>
<dbReference type="GO" id="GO:0009254">
    <property type="term" value="P:peptidoglycan turnover"/>
    <property type="evidence" value="ECO:0007669"/>
    <property type="project" value="TreeGrafter"/>
</dbReference>
<comment type="similarity">
    <text evidence="2">Belongs to the glycosyl hydrolase 3 family.</text>
</comment>
<gene>
    <name evidence="7" type="ORF">Tpal_1568</name>
</gene>
<evidence type="ECO:0000256" key="1">
    <source>
        <dbReference type="ARBA" id="ARBA00001231"/>
    </source>
</evidence>
<dbReference type="STRING" id="140314.SAMN04488076_106156"/>
<comment type="catalytic activity">
    <reaction evidence="1">
        <text>Hydrolysis of terminal non-reducing N-acetyl-D-hexosamine residues in N-acetyl-beta-D-hexosaminides.</text>
        <dbReference type="EC" id="3.2.1.52"/>
    </reaction>
</comment>
<dbReference type="GO" id="GO:0005975">
    <property type="term" value="P:carbohydrate metabolic process"/>
    <property type="evidence" value="ECO:0007669"/>
    <property type="project" value="InterPro"/>
</dbReference>
<dbReference type="InterPro" id="IPR050226">
    <property type="entry name" value="NagZ_Beta-hexosaminidase"/>
</dbReference>
<dbReference type="PANTHER" id="PTHR30480:SF13">
    <property type="entry name" value="BETA-HEXOSAMINIDASE"/>
    <property type="match status" value="1"/>
</dbReference>